<dbReference type="EMBL" id="NPDR01000005">
    <property type="protein sequence ID" value="PJZ48800.1"/>
    <property type="molecule type" value="Genomic_DNA"/>
</dbReference>
<dbReference type="Proteomes" id="UP000231926">
    <property type="component" value="Unassembled WGS sequence"/>
</dbReference>
<evidence type="ECO:0000313" key="2">
    <source>
        <dbReference type="Proteomes" id="UP000231926"/>
    </source>
</evidence>
<name>A0A2M9YB65_9LEPT</name>
<comment type="caution">
    <text evidence="1">The sequence shown here is derived from an EMBL/GenBank/DDBJ whole genome shotgun (WGS) entry which is preliminary data.</text>
</comment>
<reference evidence="1 2" key="1">
    <citation type="submission" date="2017-07" db="EMBL/GenBank/DDBJ databases">
        <title>Leptospira spp. isolated from tropical soils.</title>
        <authorList>
            <person name="Thibeaux R."/>
            <person name="Iraola G."/>
            <person name="Ferres I."/>
            <person name="Bierque E."/>
            <person name="Girault D."/>
            <person name="Soupe-Gilbert M.-E."/>
            <person name="Picardeau M."/>
            <person name="Goarant C."/>
        </authorList>
    </citation>
    <scope>NUCLEOTIDE SEQUENCE [LARGE SCALE GENOMIC DNA]</scope>
    <source>
        <strain evidence="1 2">FH4-C-A2</strain>
    </source>
</reference>
<dbReference type="AlphaFoldDB" id="A0A2M9YB65"/>
<evidence type="ECO:0000313" key="1">
    <source>
        <dbReference type="EMBL" id="PJZ48800.1"/>
    </source>
</evidence>
<protein>
    <submittedName>
        <fullName evidence="1">Uncharacterized protein</fullName>
    </submittedName>
</protein>
<dbReference type="NCBIfam" id="NF047532">
    <property type="entry name" value="LIC_20087_fam"/>
    <property type="match status" value="1"/>
</dbReference>
<accession>A0A2M9YB65</accession>
<dbReference type="OrthoDB" id="320036at2"/>
<organism evidence="1 2">
    <name type="scientific">Leptospira saintgironsiae</name>
    <dbReference type="NCBI Taxonomy" id="2023183"/>
    <lineage>
        <taxon>Bacteria</taxon>
        <taxon>Pseudomonadati</taxon>
        <taxon>Spirochaetota</taxon>
        <taxon>Spirochaetia</taxon>
        <taxon>Leptospirales</taxon>
        <taxon>Leptospiraceae</taxon>
        <taxon>Leptospira</taxon>
    </lineage>
</organism>
<sequence>MTYDSKSLPKRKRSFFRKAFPSLLQVIFPFVASLSVIYGENSSTFFWDSFDNFSKNKALFSQKESSGAEVEKEEHKVQFFSSLTFKYPYEMKVFQEYIPTESSSASFNSIPGLPNKLPNQPRILLQKREFFALYPSLGREEVFVMAMSMGQNKDNKSEAYVGANTERRAFDGLTDVRATSSVIPGLGSNLSRGLDNQAGNLLFGYLLGRAGIQMDLGWRMAGNNVGLAIPESAKSSIGISYSLISNSSNLNKMDFFLQVSGIKRFNDKSLLQIDTPQAFRGWQQGYEYYVNPGFSISTKNLSFEGLVRLPLHQPFPNTDGLLTPEIQGMLGVKYKFSDSSPSLQK</sequence>
<proteinExistence type="predicted"/>
<keyword evidence="2" id="KW-1185">Reference proteome</keyword>
<gene>
    <name evidence="1" type="ORF">CH362_12945</name>
</gene>